<keyword evidence="6 16" id="KW-0808">Transferase</keyword>
<dbReference type="PROSITE" id="PS50173">
    <property type="entry name" value="UMUC"/>
    <property type="match status" value="1"/>
</dbReference>
<evidence type="ECO:0000313" key="18">
    <source>
        <dbReference type="EMBL" id="MTT76570.1"/>
    </source>
</evidence>
<dbReference type="EMBL" id="WNBW01000009">
    <property type="protein sequence ID" value="MTU04637.1"/>
    <property type="molecule type" value="Genomic_DNA"/>
</dbReference>
<evidence type="ECO:0000256" key="4">
    <source>
        <dbReference type="ARBA" id="ARBA00022457"/>
    </source>
</evidence>
<dbReference type="Proteomes" id="UP000484547">
    <property type="component" value="Unassembled WGS sequence"/>
</dbReference>
<comment type="similarity">
    <text evidence="2 16">Belongs to the DNA polymerase type-Y family.</text>
</comment>
<dbReference type="RefSeq" id="WP_155164204.1">
    <property type="nucleotide sequence ID" value="NZ_WNBG01000009.1"/>
</dbReference>
<dbReference type="FunFam" id="3.30.1490.100:FF:000004">
    <property type="entry name" value="DNA polymerase IV"/>
    <property type="match status" value="1"/>
</dbReference>
<evidence type="ECO:0000313" key="19">
    <source>
        <dbReference type="EMBL" id="MTU04637.1"/>
    </source>
</evidence>
<keyword evidence="10 16" id="KW-0227">DNA damage</keyword>
<keyword evidence="9 16" id="KW-0479">Metal-binding</keyword>
<dbReference type="HAMAP" id="MF_01113">
    <property type="entry name" value="DNApol_IV"/>
    <property type="match status" value="1"/>
</dbReference>
<comment type="subcellular location">
    <subcellularLocation>
        <location evidence="1 16">Cytoplasm</location>
    </subcellularLocation>
</comment>
<feature type="domain" description="UmuC" evidence="17">
    <location>
        <begin position="5"/>
        <end position="185"/>
    </location>
</feature>
<keyword evidence="8 16" id="KW-0235">DNA replication</keyword>
<dbReference type="NCBIfam" id="NF002751">
    <property type="entry name" value="PRK02794.1"/>
    <property type="match status" value="1"/>
</dbReference>
<name>A0A7X2XH08_9FIRM</name>
<keyword evidence="11 16" id="KW-0460">Magnesium</keyword>
<comment type="subunit">
    <text evidence="3 16">Monomer.</text>
</comment>
<evidence type="ECO:0000256" key="1">
    <source>
        <dbReference type="ARBA" id="ARBA00004496"/>
    </source>
</evidence>
<dbReference type="Proteomes" id="UP000443070">
    <property type="component" value="Unassembled WGS sequence"/>
</dbReference>
<keyword evidence="20" id="KW-1185">Reference proteome</keyword>
<dbReference type="CDD" id="cd03586">
    <property type="entry name" value="PolY_Pol_IV_kappa"/>
    <property type="match status" value="1"/>
</dbReference>
<dbReference type="Gene3D" id="3.30.1490.100">
    <property type="entry name" value="DNA polymerase, Y-family, little finger domain"/>
    <property type="match status" value="1"/>
</dbReference>
<accession>A0A7X2XH08</accession>
<dbReference type="PANTHER" id="PTHR11076">
    <property type="entry name" value="DNA REPAIR POLYMERASE UMUC / TRANSFERASE FAMILY MEMBER"/>
    <property type="match status" value="1"/>
</dbReference>
<dbReference type="Gene3D" id="3.30.70.270">
    <property type="match status" value="1"/>
</dbReference>
<dbReference type="InterPro" id="IPR043128">
    <property type="entry name" value="Rev_trsase/Diguanyl_cyclase"/>
</dbReference>
<dbReference type="InterPro" id="IPR043502">
    <property type="entry name" value="DNA/RNA_pol_sf"/>
</dbReference>
<evidence type="ECO:0000256" key="7">
    <source>
        <dbReference type="ARBA" id="ARBA00022695"/>
    </source>
</evidence>
<keyword evidence="7 16" id="KW-0548">Nucleotidyltransferase</keyword>
<dbReference type="Gene3D" id="1.10.150.20">
    <property type="entry name" value="5' to 3' exonuclease, C-terminal subdomain"/>
    <property type="match status" value="1"/>
</dbReference>
<dbReference type="GO" id="GO:0006261">
    <property type="term" value="P:DNA-templated DNA replication"/>
    <property type="evidence" value="ECO:0007669"/>
    <property type="project" value="UniProtKB-UniRule"/>
</dbReference>
<dbReference type="InterPro" id="IPR017961">
    <property type="entry name" value="DNA_pol_Y-fam_little_finger"/>
</dbReference>
<dbReference type="SUPFAM" id="SSF100879">
    <property type="entry name" value="Lesion bypass DNA polymerase (Y-family), little finger domain"/>
    <property type="match status" value="1"/>
</dbReference>
<dbReference type="OrthoDB" id="9808813at2"/>
<dbReference type="PANTHER" id="PTHR11076:SF33">
    <property type="entry name" value="DNA POLYMERASE KAPPA"/>
    <property type="match status" value="1"/>
</dbReference>
<dbReference type="GO" id="GO:0009432">
    <property type="term" value="P:SOS response"/>
    <property type="evidence" value="ECO:0007669"/>
    <property type="project" value="TreeGrafter"/>
</dbReference>
<dbReference type="GO" id="GO:0006281">
    <property type="term" value="P:DNA repair"/>
    <property type="evidence" value="ECO:0007669"/>
    <property type="project" value="UniProtKB-UniRule"/>
</dbReference>
<dbReference type="EMBL" id="WNBM01000009">
    <property type="protein sequence ID" value="MTT76570.1"/>
    <property type="molecule type" value="Genomic_DNA"/>
</dbReference>
<evidence type="ECO:0000256" key="10">
    <source>
        <dbReference type="ARBA" id="ARBA00022763"/>
    </source>
</evidence>
<evidence type="ECO:0000256" key="9">
    <source>
        <dbReference type="ARBA" id="ARBA00022723"/>
    </source>
</evidence>
<gene>
    <name evidence="16" type="primary">dinB</name>
    <name evidence="18" type="ORF">GMD11_09885</name>
    <name evidence="19" type="ORF">GMD18_09520</name>
</gene>
<feature type="site" description="Substrate discrimination" evidence="16">
    <location>
        <position position="14"/>
    </location>
</feature>
<evidence type="ECO:0000256" key="16">
    <source>
        <dbReference type="HAMAP-Rule" id="MF_01113"/>
    </source>
</evidence>
<protein>
    <recommendedName>
        <fullName evidence="16">DNA polymerase IV</fullName>
        <shortName evidence="16">Pol IV</shortName>
        <ecNumber evidence="16">2.7.7.7</ecNumber>
    </recommendedName>
</protein>
<evidence type="ECO:0000256" key="2">
    <source>
        <dbReference type="ARBA" id="ARBA00010945"/>
    </source>
</evidence>
<dbReference type="InterPro" id="IPR022880">
    <property type="entry name" value="DNApol_IV"/>
</dbReference>
<evidence type="ECO:0000256" key="15">
    <source>
        <dbReference type="ARBA" id="ARBA00049244"/>
    </source>
</evidence>
<keyword evidence="5 16" id="KW-0963">Cytoplasm</keyword>
<sequence length="379" mass="42023">MRRWIMHVDMDAFFASVEQFDNPDLMGLPVIVGGQSDRGVVSTCSYEARVYGVHSAMPMMEARRLCPQAVFLPGRMKRYQEVSREIMTIFDSFSPLVEQLSVDEAFLDISGMELLAGSERDIGFKVKRSIKEKTGLTASVGIAPNKFLAKLASDMQKPDGLVVIRAEEAEVMLKPMSVRRIFGIGRSAEKSLLQFGIETIGQIADADLGILRKALGNNAALVKQLAHGLDDRPVVNDYAAKSIGKECTFEQDLHTEDERRHAVLDLCGRVGWRLRRSGVVGYTVTLKVKFASFKIITRSITAEGPVAYDEEIFALAQKLMQSVKWSEGVRLLGVSVAHLEPANAVPVLNFSEDERLGKRNQAVDILKAKFGEDIIKRGF</sequence>
<dbReference type="GO" id="GO:0003684">
    <property type="term" value="F:damaged DNA binding"/>
    <property type="evidence" value="ECO:0007669"/>
    <property type="project" value="InterPro"/>
</dbReference>
<comment type="function">
    <text evidence="16">Poorly processive, error-prone DNA polymerase involved in untargeted mutagenesis. Copies undamaged DNA at stalled replication forks, which arise in vivo from mismatched or misaligned primer ends. These misaligned primers can be extended by PolIV. Exhibits no 3'-5' exonuclease (proofreading) activity. May be involved in translesional synthesis, in conjunction with the beta clamp from PolIII.</text>
</comment>
<reference evidence="20 21" key="1">
    <citation type="journal article" date="2019" name="Nat. Med.">
        <title>A library of human gut bacterial isolates paired with longitudinal multiomics data enables mechanistic microbiome research.</title>
        <authorList>
            <person name="Poyet M."/>
            <person name="Groussin M."/>
            <person name="Gibbons S.M."/>
            <person name="Avila-Pacheco J."/>
            <person name="Jiang X."/>
            <person name="Kearney S.M."/>
            <person name="Perrotta A.R."/>
            <person name="Berdy B."/>
            <person name="Zhao S."/>
            <person name="Lieberman T.D."/>
            <person name="Swanson P.K."/>
            <person name="Smith M."/>
            <person name="Roesemann S."/>
            <person name="Alexander J.E."/>
            <person name="Rich S.A."/>
            <person name="Livny J."/>
            <person name="Vlamakis H."/>
            <person name="Clish C."/>
            <person name="Bullock K."/>
            <person name="Deik A."/>
            <person name="Scott J."/>
            <person name="Pierce K.A."/>
            <person name="Xavier R.J."/>
            <person name="Alm E.J."/>
        </authorList>
    </citation>
    <scope>NUCLEOTIDE SEQUENCE [LARGE SCALE GENOMIC DNA]</scope>
    <source>
        <strain evidence="18 21">BIOML-A13</strain>
        <strain evidence="19 20">BIOML-A3</strain>
    </source>
</reference>
<feature type="binding site" evidence="16">
    <location>
        <position position="103"/>
    </location>
    <ligand>
        <name>Mg(2+)</name>
        <dbReference type="ChEBI" id="CHEBI:18420"/>
    </ligand>
</feature>
<dbReference type="NCBIfam" id="NF002882">
    <property type="entry name" value="PRK03348.1"/>
    <property type="match status" value="1"/>
</dbReference>
<dbReference type="GO" id="GO:0042276">
    <property type="term" value="P:error-prone translesion synthesis"/>
    <property type="evidence" value="ECO:0007669"/>
    <property type="project" value="TreeGrafter"/>
</dbReference>
<dbReference type="Pfam" id="PF00817">
    <property type="entry name" value="IMS"/>
    <property type="match status" value="1"/>
</dbReference>
<evidence type="ECO:0000256" key="5">
    <source>
        <dbReference type="ARBA" id="ARBA00022490"/>
    </source>
</evidence>
<comment type="cofactor">
    <cofactor evidence="16">
        <name>Mg(2+)</name>
        <dbReference type="ChEBI" id="CHEBI:18420"/>
    </cofactor>
    <text evidence="16">Binds 2 magnesium ions per subunit.</text>
</comment>
<keyword evidence="14 16" id="KW-0234">DNA repair</keyword>
<evidence type="ECO:0000256" key="13">
    <source>
        <dbReference type="ARBA" id="ARBA00023125"/>
    </source>
</evidence>
<dbReference type="Gene3D" id="3.40.1170.60">
    <property type="match status" value="1"/>
</dbReference>
<comment type="caution">
    <text evidence="18">The sequence shown here is derived from an EMBL/GenBank/DDBJ whole genome shotgun (WGS) entry which is preliminary data.</text>
</comment>
<dbReference type="GO" id="GO:0000287">
    <property type="term" value="F:magnesium ion binding"/>
    <property type="evidence" value="ECO:0007669"/>
    <property type="project" value="UniProtKB-UniRule"/>
</dbReference>
<evidence type="ECO:0000256" key="12">
    <source>
        <dbReference type="ARBA" id="ARBA00022932"/>
    </source>
</evidence>
<evidence type="ECO:0000256" key="6">
    <source>
        <dbReference type="ARBA" id="ARBA00022679"/>
    </source>
</evidence>
<dbReference type="InterPro" id="IPR001126">
    <property type="entry name" value="UmuC"/>
</dbReference>
<comment type="catalytic activity">
    <reaction evidence="15 16">
        <text>DNA(n) + a 2'-deoxyribonucleoside 5'-triphosphate = DNA(n+1) + diphosphate</text>
        <dbReference type="Rhea" id="RHEA:22508"/>
        <dbReference type="Rhea" id="RHEA-COMP:17339"/>
        <dbReference type="Rhea" id="RHEA-COMP:17340"/>
        <dbReference type="ChEBI" id="CHEBI:33019"/>
        <dbReference type="ChEBI" id="CHEBI:61560"/>
        <dbReference type="ChEBI" id="CHEBI:173112"/>
        <dbReference type="EC" id="2.7.7.7"/>
    </reaction>
</comment>
<dbReference type="AlphaFoldDB" id="A0A7X2XH08"/>
<dbReference type="GO" id="GO:0003887">
    <property type="term" value="F:DNA-directed DNA polymerase activity"/>
    <property type="evidence" value="ECO:0007669"/>
    <property type="project" value="UniProtKB-UniRule"/>
</dbReference>
<evidence type="ECO:0000256" key="14">
    <source>
        <dbReference type="ARBA" id="ARBA00023204"/>
    </source>
</evidence>
<keyword evidence="12 16" id="KW-0239">DNA-directed DNA polymerase</keyword>
<evidence type="ECO:0000313" key="21">
    <source>
        <dbReference type="Proteomes" id="UP000484547"/>
    </source>
</evidence>
<evidence type="ECO:0000256" key="8">
    <source>
        <dbReference type="ARBA" id="ARBA00022705"/>
    </source>
</evidence>
<feature type="binding site" evidence="16">
    <location>
        <position position="9"/>
    </location>
    <ligand>
        <name>Mg(2+)</name>
        <dbReference type="ChEBI" id="CHEBI:18420"/>
    </ligand>
</feature>
<proteinExistence type="inferred from homology"/>
<feature type="active site" evidence="16">
    <location>
        <position position="104"/>
    </location>
</feature>
<dbReference type="EC" id="2.7.7.7" evidence="16"/>
<dbReference type="InterPro" id="IPR050116">
    <property type="entry name" value="DNA_polymerase-Y"/>
</dbReference>
<evidence type="ECO:0000256" key="3">
    <source>
        <dbReference type="ARBA" id="ARBA00011245"/>
    </source>
</evidence>
<evidence type="ECO:0000313" key="20">
    <source>
        <dbReference type="Proteomes" id="UP000443070"/>
    </source>
</evidence>
<dbReference type="InterPro" id="IPR036775">
    <property type="entry name" value="DNA_pol_Y-fam_lit_finger_sf"/>
</dbReference>
<keyword evidence="13 16" id="KW-0238">DNA-binding</keyword>
<keyword evidence="4 16" id="KW-0515">Mutator protein</keyword>
<dbReference type="SUPFAM" id="SSF56672">
    <property type="entry name" value="DNA/RNA polymerases"/>
    <property type="match status" value="1"/>
</dbReference>
<dbReference type="FunFam" id="3.40.1170.60:FF:000001">
    <property type="entry name" value="DNA polymerase IV"/>
    <property type="match status" value="1"/>
</dbReference>
<organism evidence="18 21">
    <name type="scientific">Phascolarctobacterium faecium</name>
    <dbReference type="NCBI Taxonomy" id="33025"/>
    <lineage>
        <taxon>Bacteria</taxon>
        <taxon>Bacillati</taxon>
        <taxon>Bacillota</taxon>
        <taxon>Negativicutes</taxon>
        <taxon>Acidaminococcales</taxon>
        <taxon>Acidaminococcaceae</taxon>
        <taxon>Phascolarctobacterium</taxon>
    </lineage>
</organism>
<evidence type="ECO:0000259" key="17">
    <source>
        <dbReference type="PROSITE" id="PS50173"/>
    </source>
</evidence>
<dbReference type="GO" id="GO:0005829">
    <property type="term" value="C:cytosol"/>
    <property type="evidence" value="ECO:0007669"/>
    <property type="project" value="TreeGrafter"/>
</dbReference>
<dbReference type="NCBIfam" id="NF002677">
    <property type="entry name" value="PRK02406.1"/>
    <property type="match status" value="1"/>
</dbReference>
<evidence type="ECO:0000256" key="11">
    <source>
        <dbReference type="ARBA" id="ARBA00022842"/>
    </source>
</evidence>
<dbReference type="Pfam" id="PF11799">
    <property type="entry name" value="IMS_C"/>
    <property type="match status" value="1"/>
</dbReference>